<keyword evidence="10" id="KW-0812">Transmembrane</keyword>
<evidence type="ECO:0000313" key="13">
    <source>
        <dbReference type="EMBL" id="USI73249.1"/>
    </source>
</evidence>
<evidence type="ECO:0000313" key="14">
    <source>
        <dbReference type="Proteomes" id="UP001056937"/>
    </source>
</evidence>
<keyword evidence="4" id="KW-1003">Cell membrane</keyword>
<dbReference type="PROSITE" id="PS50109">
    <property type="entry name" value="HIS_KIN"/>
    <property type="match status" value="1"/>
</dbReference>
<keyword evidence="10" id="KW-0472">Membrane</keyword>
<dbReference type="InterPro" id="IPR004358">
    <property type="entry name" value="Sig_transdc_His_kin-like_C"/>
</dbReference>
<evidence type="ECO:0000256" key="5">
    <source>
        <dbReference type="ARBA" id="ARBA00022553"/>
    </source>
</evidence>
<dbReference type="PANTHER" id="PTHR44936">
    <property type="entry name" value="SENSOR PROTEIN CREC"/>
    <property type="match status" value="1"/>
</dbReference>
<dbReference type="InterPro" id="IPR003594">
    <property type="entry name" value="HATPase_dom"/>
</dbReference>
<dbReference type="SUPFAM" id="SSF158472">
    <property type="entry name" value="HAMP domain-like"/>
    <property type="match status" value="1"/>
</dbReference>
<dbReference type="Pfam" id="PF00672">
    <property type="entry name" value="HAMP"/>
    <property type="match status" value="1"/>
</dbReference>
<keyword evidence="8" id="KW-0418">Kinase</keyword>
<comment type="subcellular location">
    <subcellularLocation>
        <location evidence="2">Cell membrane</location>
        <topology evidence="2">Multi-pass membrane protein</topology>
    </subcellularLocation>
</comment>
<evidence type="ECO:0000259" key="11">
    <source>
        <dbReference type="PROSITE" id="PS50109"/>
    </source>
</evidence>
<dbReference type="InterPro" id="IPR005467">
    <property type="entry name" value="His_kinase_dom"/>
</dbReference>
<proteinExistence type="predicted"/>
<feature type="transmembrane region" description="Helical" evidence="10">
    <location>
        <begin position="12"/>
        <end position="34"/>
    </location>
</feature>
<dbReference type="EC" id="2.7.13.3" evidence="3"/>
<reference evidence="13" key="1">
    <citation type="journal article" date="2022" name="Toxins">
        <title>Genomic Analysis of Sphingopyxis sp. USTB-05 for Biodegrading Cyanobacterial Hepatotoxins.</title>
        <authorList>
            <person name="Liu C."/>
            <person name="Xu Q."/>
            <person name="Zhao Z."/>
            <person name="Zhang H."/>
            <person name="Liu X."/>
            <person name="Yin C."/>
            <person name="Liu Y."/>
            <person name="Yan H."/>
        </authorList>
    </citation>
    <scope>NUCLEOTIDE SEQUENCE</scope>
    <source>
        <strain evidence="13">NBD5</strain>
    </source>
</reference>
<evidence type="ECO:0000256" key="2">
    <source>
        <dbReference type="ARBA" id="ARBA00004651"/>
    </source>
</evidence>
<dbReference type="CDD" id="cd06225">
    <property type="entry name" value="HAMP"/>
    <property type="match status" value="1"/>
</dbReference>
<dbReference type="InterPro" id="IPR003660">
    <property type="entry name" value="HAMP_dom"/>
</dbReference>
<keyword evidence="9" id="KW-0067">ATP-binding</keyword>
<name>A0ABY4X8P6_9SPHN</name>
<dbReference type="Gene3D" id="3.30.565.10">
    <property type="entry name" value="Histidine kinase-like ATPase, C-terminal domain"/>
    <property type="match status" value="1"/>
</dbReference>
<keyword evidence="7" id="KW-0547">Nucleotide-binding</keyword>
<dbReference type="Proteomes" id="UP001056937">
    <property type="component" value="Chromosome 1"/>
</dbReference>
<dbReference type="SMART" id="SM00304">
    <property type="entry name" value="HAMP"/>
    <property type="match status" value="1"/>
</dbReference>
<dbReference type="RefSeq" id="WP_252167060.1">
    <property type="nucleotide sequence ID" value="NZ_CP084930.1"/>
</dbReference>
<protein>
    <recommendedName>
        <fullName evidence="3">histidine kinase</fullName>
        <ecNumber evidence="3">2.7.13.3</ecNumber>
    </recommendedName>
</protein>
<dbReference type="PROSITE" id="PS50885">
    <property type="entry name" value="HAMP"/>
    <property type="match status" value="1"/>
</dbReference>
<dbReference type="InterPro" id="IPR036890">
    <property type="entry name" value="HATPase_C_sf"/>
</dbReference>
<dbReference type="InterPro" id="IPR036097">
    <property type="entry name" value="HisK_dim/P_sf"/>
</dbReference>
<dbReference type="SMART" id="SM00388">
    <property type="entry name" value="HisKA"/>
    <property type="match status" value="1"/>
</dbReference>
<evidence type="ECO:0000256" key="10">
    <source>
        <dbReference type="SAM" id="Phobius"/>
    </source>
</evidence>
<evidence type="ECO:0000256" key="1">
    <source>
        <dbReference type="ARBA" id="ARBA00000085"/>
    </source>
</evidence>
<evidence type="ECO:0000256" key="8">
    <source>
        <dbReference type="ARBA" id="ARBA00022777"/>
    </source>
</evidence>
<keyword evidence="10" id="KW-1133">Transmembrane helix</keyword>
<keyword evidence="14" id="KW-1185">Reference proteome</keyword>
<dbReference type="Gene3D" id="1.10.8.500">
    <property type="entry name" value="HAMP domain in histidine kinase"/>
    <property type="match status" value="1"/>
</dbReference>
<feature type="transmembrane region" description="Helical" evidence="10">
    <location>
        <begin position="159"/>
        <end position="177"/>
    </location>
</feature>
<dbReference type="InterPro" id="IPR050980">
    <property type="entry name" value="2C_sensor_his_kinase"/>
</dbReference>
<dbReference type="Gene3D" id="1.10.287.130">
    <property type="match status" value="1"/>
</dbReference>
<gene>
    <name evidence="13" type="ORF">LHA26_01860</name>
</gene>
<dbReference type="EMBL" id="CP084930">
    <property type="protein sequence ID" value="USI73249.1"/>
    <property type="molecule type" value="Genomic_DNA"/>
</dbReference>
<dbReference type="InterPro" id="IPR003661">
    <property type="entry name" value="HisK_dim/P_dom"/>
</dbReference>
<dbReference type="Pfam" id="PF02518">
    <property type="entry name" value="HATPase_c"/>
    <property type="match status" value="1"/>
</dbReference>
<keyword evidence="5" id="KW-0597">Phosphoprotein</keyword>
<evidence type="ECO:0000256" key="3">
    <source>
        <dbReference type="ARBA" id="ARBA00012438"/>
    </source>
</evidence>
<dbReference type="PRINTS" id="PR00344">
    <property type="entry name" value="BCTRLSENSOR"/>
</dbReference>
<evidence type="ECO:0000256" key="7">
    <source>
        <dbReference type="ARBA" id="ARBA00022741"/>
    </source>
</evidence>
<comment type="catalytic activity">
    <reaction evidence="1">
        <text>ATP + protein L-histidine = ADP + protein N-phospho-L-histidine.</text>
        <dbReference type="EC" id="2.7.13.3"/>
    </reaction>
</comment>
<evidence type="ECO:0000256" key="6">
    <source>
        <dbReference type="ARBA" id="ARBA00022679"/>
    </source>
</evidence>
<keyword evidence="6" id="KW-0808">Transferase</keyword>
<dbReference type="SMART" id="SM00387">
    <property type="entry name" value="HATPase_c"/>
    <property type="match status" value="1"/>
</dbReference>
<feature type="domain" description="Histidine kinase" evidence="11">
    <location>
        <begin position="237"/>
        <end position="436"/>
    </location>
</feature>
<evidence type="ECO:0000259" key="12">
    <source>
        <dbReference type="PROSITE" id="PS50885"/>
    </source>
</evidence>
<evidence type="ECO:0000256" key="9">
    <source>
        <dbReference type="ARBA" id="ARBA00022840"/>
    </source>
</evidence>
<dbReference type="SUPFAM" id="SSF47384">
    <property type="entry name" value="Homodimeric domain of signal transducing histidine kinase"/>
    <property type="match status" value="1"/>
</dbReference>
<evidence type="ECO:0000256" key="4">
    <source>
        <dbReference type="ARBA" id="ARBA00022475"/>
    </source>
</evidence>
<organism evidence="13 14">
    <name type="scientific">Sphingomonas morindae</name>
    <dbReference type="NCBI Taxonomy" id="1541170"/>
    <lineage>
        <taxon>Bacteria</taxon>
        <taxon>Pseudomonadati</taxon>
        <taxon>Pseudomonadota</taxon>
        <taxon>Alphaproteobacteria</taxon>
        <taxon>Sphingomonadales</taxon>
        <taxon>Sphingomonadaceae</taxon>
        <taxon>Sphingomonas</taxon>
    </lineage>
</organism>
<dbReference type="SUPFAM" id="SSF55874">
    <property type="entry name" value="ATPase domain of HSP90 chaperone/DNA topoisomerase II/histidine kinase"/>
    <property type="match status" value="1"/>
</dbReference>
<feature type="domain" description="HAMP" evidence="12">
    <location>
        <begin position="178"/>
        <end position="229"/>
    </location>
</feature>
<dbReference type="PANTHER" id="PTHR44936:SF10">
    <property type="entry name" value="SENSOR PROTEIN RSTB"/>
    <property type="match status" value="1"/>
</dbReference>
<accession>A0ABY4X8P6</accession>
<dbReference type="CDD" id="cd00082">
    <property type="entry name" value="HisKA"/>
    <property type="match status" value="1"/>
</dbReference>
<sequence>MRRPLVRSVGLLGRLFAILFCTVVVQFAVSTLLYEQSSRYLVREDEARRLAEHLVIATKLISEQKPPERPRMAERLTTGRYRIGWAPAPPPRPPGAELEDLRDQVIGWEPSLAGREMRLGLAPGHHGGIGGVLRLEDGSWLRFAAAGPVALWEVVGRRILIALFPAAILALIGAALFRRTLRPIGTLARAADRVGHGGLVRVPESGPGEVRRLIRAFNTMQERIRRLIKDRTEALAAVGHDLRTPLARLRLRSDTIPDPAARRAILEDVEEMGEMLSSLLAYLGGDSDPEKPVRTDVAVLAATLVDSVQDRGLEGRYEGPDHCEWLVRPLGLKRALGNLVENALHYGGAANVTLIPRDDGLEIAVEDEGPGIPEDRIAAALQPFARLDPARGRNTSGLGLGLAIVQRAMEREGGALRLANRAEGGLRAALWLPRPAA</sequence>